<feature type="chain" id="PRO_5035475727" description="Chitin-binding type-4 domain-containing protein" evidence="1">
    <location>
        <begin position="22"/>
        <end position="226"/>
    </location>
</feature>
<dbReference type="InterPro" id="IPR004302">
    <property type="entry name" value="Cellulose/chitin-bd_N"/>
</dbReference>
<evidence type="ECO:0000256" key="1">
    <source>
        <dbReference type="SAM" id="SignalP"/>
    </source>
</evidence>
<comment type="caution">
    <text evidence="3">The sequence shown here is derived from an EMBL/GenBank/DDBJ whole genome shotgun (WGS) entry which is preliminary data.</text>
</comment>
<reference evidence="3" key="1">
    <citation type="submission" date="2013-04" db="EMBL/GenBank/DDBJ databases">
        <authorList>
            <person name="Qu J."/>
            <person name="Murali S.C."/>
            <person name="Bandaranaike D."/>
            <person name="Bellair M."/>
            <person name="Blankenburg K."/>
            <person name="Chao H."/>
            <person name="Dinh H."/>
            <person name="Doddapaneni H."/>
            <person name="Downs B."/>
            <person name="Dugan-Rocha S."/>
            <person name="Elkadiri S."/>
            <person name="Gnanaolivu R.D."/>
            <person name="Hernandez B."/>
            <person name="Javaid M."/>
            <person name="Jayaseelan J.C."/>
            <person name="Lee S."/>
            <person name="Li M."/>
            <person name="Ming W."/>
            <person name="Munidasa M."/>
            <person name="Muniz J."/>
            <person name="Nguyen L."/>
            <person name="Ongeri F."/>
            <person name="Osuji N."/>
            <person name="Pu L.-L."/>
            <person name="Puazo M."/>
            <person name="Qu C."/>
            <person name="Quiroz J."/>
            <person name="Raj R."/>
            <person name="Weissenberger G."/>
            <person name="Xin Y."/>
            <person name="Zou X."/>
            <person name="Han Y."/>
            <person name="Richards S."/>
            <person name="Worley K."/>
            <person name="Muzny D."/>
            <person name="Gibbs R."/>
        </authorList>
    </citation>
    <scope>NUCLEOTIDE SEQUENCE</scope>
    <source>
        <strain evidence="3">Sampled in the wild</strain>
    </source>
</reference>
<sequence>MFSRAWILPLMAALMVSEVRSHGRLMKPLQRSSLWRGGYDAPTNFNDNELFCGGFDVQYGKNDGKCGECGDPWQLPRPRPNELGGEYGLGIITENYTAGDTVELAVELTTNHWGYFEFHLCPVGPEEMVTQECLDKYKLKTIPAEKPPVFPQAPIIEDGYRWYVPTHDRGFFYVKTELPADVRCDRCVIQWTYTTATRWGQCDDGTSALGCGPQETFQNCADIHIQ</sequence>
<proteinExistence type="predicted"/>
<dbReference type="AlphaFoldDB" id="A0A8K0KGD0"/>
<evidence type="ECO:0000313" key="3">
    <source>
        <dbReference type="EMBL" id="KAG8233714.1"/>
    </source>
</evidence>
<name>A0A8K0KGD0_LADFU</name>
<reference evidence="3" key="2">
    <citation type="submission" date="2017-10" db="EMBL/GenBank/DDBJ databases">
        <title>Ladona fulva Genome sequencing and assembly.</title>
        <authorList>
            <person name="Murali S."/>
            <person name="Richards S."/>
            <person name="Bandaranaike D."/>
            <person name="Bellair M."/>
            <person name="Blankenburg K."/>
            <person name="Chao H."/>
            <person name="Dinh H."/>
            <person name="Doddapaneni H."/>
            <person name="Dugan-Rocha S."/>
            <person name="Elkadiri S."/>
            <person name="Gnanaolivu R."/>
            <person name="Hernandez B."/>
            <person name="Skinner E."/>
            <person name="Javaid M."/>
            <person name="Lee S."/>
            <person name="Li M."/>
            <person name="Ming W."/>
            <person name="Munidasa M."/>
            <person name="Muniz J."/>
            <person name="Nguyen L."/>
            <person name="Hughes D."/>
            <person name="Osuji N."/>
            <person name="Pu L.-L."/>
            <person name="Puazo M."/>
            <person name="Qu C."/>
            <person name="Quiroz J."/>
            <person name="Raj R."/>
            <person name="Weissenberger G."/>
            <person name="Xin Y."/>
            <person name="Zou X."/>
            <person name="Han Y."/>
            <person name="Worley K."/>
            <person name="Muzny D."/>
            <person name="Gibbs R."/>
        </authorList>
    </citation>
    <scope>NUCLEOTIDE SEQUENCE</scope>
    <source>
        <strain evidence="3">Sampled in the wild</strain>
    </source>
</reference>
<feature type="signal peptide" evidence="1">
    <location>
        <begin position="1"/>
        <end position="21"/>
    </location>
</feature>
<keyword evidence="4" id="KW-1185">Reference proteome</keyword>
<dbReference type="Proteomes" id="UP000792457">
    <property type="component" value="Unassembled WGS sequence"/>
</dbReference>
<dbReference type="PANTHER" id="PTHR21113:SF4">
    <property type="entry name" value="CHITIN-BINDING TYPE-4 DOMAIN-CONTAINING PROTEIN"/>
    <property type="match status" value="1"/>
</dbReference>
<accession>A0A8K0KGD0</accession>
<dbReference type="Pfam" id="PF03067">
    <property type="entry name" value="LPMO_10"/>
    <property type="match status" value="1"/>
</dbReference>
<evidence type="ECO:0000259" key="2">
    <source>
        <dbReference type="Pfam" id="PF03067"/>
    </source>
</evidence>
<gene>
    <name evidence="3" type="ORF">J437_LFUL013834</name>
</gene>
<evidence type="ECO:0000313" key="4">
    <source>
        <dbReference type="Proteomes" id="UP000792457"/>
    </source>
</evidence>
<dbReference type="EMBL" id="KZ308742">
    <property type="protein sequence ID" value="KAG8233714.1"/>
    <property type="molecule type" value="Genomic_DNA"/>
</dbReference>
<feature type="domain" description="Chitin-binding type-4" evidence="2">
    <location>
        <begin position="22"/>
        <end position="223"/>
    </location>
</feature>
<organism evidence="3 4">
    <name type="scientific">Ladona fulva</name>
    <name type="common">Scarce chaser dragonfly</name>
    <name type="synonym">Libellula fulva</name>
    <dbReference type="NCBI Taxonomy" id="123851"/>
    <lineage>
        <taxon>Eukaryota</taxon>
        <taxon>Metazoa</taxon>
        <taxon>Ecdysozoa</taxon>
        <taxon>Arthropoda</taxon>
        <taxon>Hexapoda</taxon>
        <taxon>Insecta</taxon>
        <taxon>Pterygota</taxon>
        <taxon>Palaeoptera</taxon>
        <taxon>Odonata</taxon>
        <taxon>Epiprocta</taxon>
        <taxon>Anisoptera</taxon>
        <taxon>Libelluloidea</taxon>
        <taxon>Libellulidae</taxon>
        <taxon>Ladona</taxon>
    </lineage>
</organism>
<protein>
    <recommendedName>
        <fullName evidence="2">Chitin-binding type-4 domain-containing protein</fullName>
    </recommendedName>
</protein>
<dbReference type="PANTHER" id="PTHR21113">
    <property type="entry name" value="AGAP001705-PA"/>
    <property type="match status" value="1"/>
</dbReference>
<dbReference type="OrthoDB" id="64893at2759"/>
<keyword evidence="1" id="KW-0732">Signal</keyword>